<dbReference type="EMBL" id="LRGB01003032">
    <property type="protein sequence ID" value="KZS04871.1"/>
    <property type="molecule type" value="Genomic_DNA"/>
</dbReference>
<dbReference type="PANTHER" id="PTHR14604:SF4">
    <property type="entry name" value="F-BOX DOMAIN-CONTAINING PROTEIN"/>
    <property type="match status" value="1"/>
</dbReference>
<organism evidence="2 3">
    <name type="scientific">Daphnia magna</name>
    <dbReference type="NCBI Taxonomy" id="35525"/>
    <lineage>
        <taxon>Eukaryota</taxon>
        <taxon>Metazoa</taxon>
        <taxon>Ecdysozoa</taxon>
        <taxon>Arthropoda</taxon>
        <taxon>Crustacea</taxon>
        <taxon>Branchiopoda</taxon>
        <taxon>Diplostraca</taxon>
        <taxon>Cladocera</taxon>
        <taxon>Anomopoda</taxon>
        <taxon>Daphniidae</taxon>
        <taxon>Daphnia</taxon>
    </lineage>
</organism>
<dbReference type="Pfam" id="PF12937">
    <property type="entry name" value="F-box-like"/>
    <property type="match status" value="1"/>
</dbReference>
<dbReference type="Gene3D" id="1.20.1280.50">
    <property type="match status" value="1"/>
</dbReference>
<name>A0A164MAD1_9CRUS</name>
<dbReference type="InterPro" id="IPR001810">
    <property type="entry name" value="F-box_dom"/>
</dbReference>
<dbReference type="Proteomes" id="UP000076858">
    <property type="component" value="Unassembled WGS sequence"/>
</dbReference>
<dbReference type="PANTHER" id="PTHR14604">
    <property type="entry name" value="WD40 REPEAT PF20"/>
    <property type="match status" value="1"/>
</dbReference>
<dbReference type="Gene3D" id="2.130.10.10">
    <property type="entry name" value="YVTN repeat-like/Quinoprotein amine dehydrogenase"/>
    <property type="match status" value="1"/>
</dbReference>
<evidence type="ECO:0000313" key="2">
    <source>
        <dbReference type="EMBL" id="KZS04871.1"/>
    </source>
</evidence>
<dbReference type="InterPro" id="IPR015943">
    <property type="entry name" value="WD40/YVTN_repeat-like_dom_sf"/>
</dbReference>
<dbReference type="InterPro" id="IPR036322">
    <property type="entry name" value="WD40_repeat_dom_sf"/>
</dbReference>
<dbReference type="OrthoDB" id="6347796at2759"/>
<sequence>METQLDIINLLIKRHMNDVVAVIFSLLDVENLRHCELVSKTWYVFVRDENLWKRRYEKERKKNPHFHEALYQRGKEQLRRFFLYKKLFNARQNTEINWILGKYLTFSIEIGKFSIYFLTMDAKRIALAIDGNSPSIMVLKRWTLKFDCLLTGAIQAPIRQLQLQDDFIFSSHQDGTICQWNLISKQLVQHIQDKTYAGSEGNEDRIILFHAAHNLLISCDRPYLPTVDCFSDRYVEVPLHFDTRITIRRFLSPTEMAVERIEDHSIAQVMRLESDAKYFAIFMRNPTILKIQIRSTADFQVIRELRVAYHAHARYAYNCGWLVTVDREKSIKFWDAETLTCKCIIPRHCFRNQVLEMVLNSTHLILIDIYRNVYVLTLPYFLKSHVEFYCLFRTNQEEHYWNFCFDELQIVTLWIGGSNHLRKLVVRDFMGHGLCDRASLRCSSPHC</sequence>
<reference evidence="2 3" key="1">
    <citation type="submission" date="2016-03" db="EMBL/GenBank/DDBJ databases">
        <title>EvidentialGene: Evidence-directed Construction of Genes on Genomes.</title>
        <authorList>
            <person name="Gilbert D.G."/>
            <person name="Choi J.-H."/>
            <person name="Mockaitis K."/>
            <person name="Colbourne J."/>
            <person name="Pfrender M."/>
        </authorList>
    </citation>
    <scope>NUCLEOTIDE SEQUENCE [LARGE SCALE GENOMIC DNA]</scope>
    <source>
        <strain evidence="2 3">Xinb3</strain>
        <tissue evidence="2">Complete organism</tissue>
    </source>
</reference>
<evidence type="ECO:0000313" key="3">
    <source>
        <dbReference type="Proteomes" id="UP000076858"/>
    </source>
</evidence>
<dbReference type="STRING" id="35525.A0A164MAD1"/>
<accession>A0A164MAD1</accession>
<gene>
    <name evidence="2" type="ORF">APZ42_032079</name>
</gene>
<dbReference type="AlphaFoldDB" id="A0A164MAD1"/>
<feature type="domain" description="F-box" evidence="1">
    <location>
        <begin position="18"/>
        <end position="56"/>
    </location>
</feature>
<dbReference type="InterPro" id="IPR050995">
    <property type="entry name" value="WD-F-box_domain-protein"/>
</dbReference>
<keyword evidence="3" id="KW-1185">Reference proteome</keyword>
<proteinExistence type="predicted"/>
<dbReference type="SUPFAM" id="SSF81383">
    <property type="entry name" value="F-box domain"/>
    <property type="match status" value="1"/>
</dbReference>
<dbReference type="SUPFAM" id="SSF50978">
    <property type="entry name" value="WD40 repeat-like"/>
    <property type="match status" value="1"/>
</dbReference>
<evidence type="ECO:0000259" key="1">
    <source>
        <dbReference type="Pfam" id="PF12937"/>
    </source>
</evidence>
<protein>
    <recommendedName>
        <fullName evidence="1">F-box domain-containing protein</fullName>
    </recommendedName>
</protein>
<dbReference type="InterPro" id="IPR036047">
    <property type="entry name" value="F-box-like_dom_sf"/>
</dbReference>
<comment type="caution">
    <text evidence="2">The sequence shown here is derived from an EMBL/GenBank/DDBJ whole genome shotgun (WGS) entry which is preliminary data.</text>
</comment>